<reference evidence="5" key="1">
    <citation type="journal article" date="2002" name="Science">
        <title>The draft genome of Ciona intestinalis: insights into chordate and vertebrate origins.</title>
        <authorList>
            <person name="Dehal P."/>
            <person name="Satou Y."/>
            <person name="Campbell R.K."/>
            <person name="Chapman J."/>
            <person name="Degnan B."/>
            <person name="De Tomaso A."/>
            <person name="Davidson B."/>
            <person name="Di Gregorio A."/>
            <person name="Gelpke M."/>
            <person name="Goodstein D.M."/>
            <person name="Harafuji N."/>
            <person name="Hastings K.E."/>
            <person name="Ho I."/>
            <person name="Hotta K."/>
            <person name="Huang W."/>
            <person name="Kawashima T."/>
            <person name="Lemaire P."/>
            <person name="Martinez D."/>
            <person name="Meinertzhagen I.A."/>
            <person name="Necula S."/>
            <person name="Nonaka M."/>
            <person name="Putnam N."/>
            <person name="Rash S."/>
            <person name="Saiga H."/>
            <person name="Satake M."/>
            <person name="Terry A."/>
            <person name="Yamada L."/>
            <person name="Wang H.G."/>
            <person name="Awazu S."/>
            <person name="Azumi K."/>
            <person name="Boore J."/>
            <person name="Branno M."/>
            <person name="Chin-Bow S."/>
            <person name="DeSantis R."/>
            <person name="Doyle S."/>
            <person name="Francino P."/>
            <person name="Keys D.N."/>
            <person name="Haga S."/>
            <person name="Hayashi H."/>
            <person name="Hino K."/>
            <person name="Imai K.S."/>
            <person name="Inaba K."/>
            <person name="Kano S."/>
            <person name="Kobayashi K."/>
            <person name="Kobayashi M."/>
            <person name="Lee B.I."/>
            <person name="Makabe K.W."/>
            <person name="Manohar C."/>
            <person name="Matassi G."/>
            <person name="Medina M."/>
            <person name="Mochizuki Y."/>
            <person name="Mount S."/>
            <person name="Morishita T."/>
            <person name="Miura S."/>
            <person name="Nakayama A."/>
            <person name="Nishizaka S."/>
            <person name="Nomoto H."/>
            <person name="Ohta F."/>
            <person name="Oishi K."/>
            <person name="Rigoutsos I."/>
            <person name="Sano M."/>
            <person name="Sasaki A."/>
            <person name="Sasakura Y."/>
            <person name="Shoguchi E."/>
            <person name="Shin-i T."/>
            <person name="Spagnuolo A."/>
            <person name="Stainier D."/>
            <person name="Suzuki M.M."/>
            <person name="Tassy O."/>
            <person name="Takatori N."/>
            <person name="Tokuoka M."/>
            <person name="Yagi K."/>
            <person name="Yoshizaki F."/>
            <person name="Wada S."/>
            <person name="Zhang C."/>
            <person name="Hyatt P.D."/>
            <person name="Larimer F."/>
            <person name="Detter C."/>
            <person name="Doggett N."/>
            <person name="Glavina T."/>
            <person name="Hawkins T."/>
            <person name="Richardson P."/>
            <person name="Lucas S."/>
            <person name="Kohara Y."/>
            <person name="Levine M."/>
            <person name="Satoh N."/>
            <person name="Rokhsar D.S."/>
        </authorList>
    </citation>
    <scope>NUCLEOTIDE SEQUENCE [LARGE SCALE GENOMIC DNA]</scope>
</reference>
<dbReference type="AlphaFoldDB" id="F6RYU3"/>
<dbReference type="InParanoid" id="F6RYU3"/>
<dbReference type="PRINTS" id="PR00081">
    <property type="entry name" value="GDHRDH"/>
</dbReference>
<proteinExistence type="inferred from homology"/>
<dbReference type="SUPFAM" id="SSF51735">
    <property type="entry name" value="NAD(P)-binding Rossmann-fold domains"/>
    <property type="match status" value="1"/>
</dbReference>
<keyword evidence="3" id="KW-1133">Transmembrane helix</keyword>
<dbReference type="Proteomes" id="UP000008144">
    <property type="component" value="Chromosome 1"/>
</dbReference>
<dbReference type="InterPro" id="IPR020904">
    <property type="entry name" value="Sc_DH/Rdtase_CS"/>
</dbReference>
<dbReference type="Gene3D" id="3.40.50.720">
    <property type="entry name" value="NAD(P)-binding Rossmann-like Domain"/>
    <property type="match status" value="1"/>
</dbReference>
<reference evidence="4" key="2">
    <citation type="journal article" date="2008" name="Genome Biol.">
        <title>Improved genome assembly and evidence-based global gene model set for the chordate Ciona intestinalis: new insight into intron and operon populations.</title>
        <authorList>
            <person name="Satou Y."/>
            <person name="Mineta K."/>
            <person name="Ogasawara M."/>
            <person name="Sasakura Y."/>
            <person name="Shoguchi E."/>
            <person name="Ueno K."/>
            <person name="Yamada L."/>
            <person name="Matsumoto J."/>
            <person name="Wasserscheid J."/>
            <person name="Dewar K."/>
            <person name="Wiley G.B."/>
            <person name="Macmil S.L."/>
            <person name="Roe B.A."/>
            <person name="Zeller R.W."/>
            <person name="Hastings K.E."/>
            <person name="Lemaire P."/>
            <person name="Lindquist E."/>
            <person name="Endo T."/>
            <person name="Hotta K."/>
            <person name="Inaba K."/>
        </authorList>
    </citation>
    <scope>NUCLEOTIDE SEQUENCE [LARGE SCALE GENOMIC DNA]</scope>
    <source>
        <strain evidence="4">wild type</strain>
    </source>
</reference>
<dbReference type="GO" id="GO:0016491">
    <property type="term" value="F:oxidoreductase activity"/>
    <property type="evidence" value="ECO:0000318"/>
    <property type="project" value="GO_Central"/>
</dbReference>
<feature type="transmembrane region" description="Helical" evidence="3">
    <location>
        <begin position="12"/>
        <end position="34"/>
    </location>
</feature>
<keyword evidence="3" id="KW-0472">Membrane</keyword>
<dbReference type="STRING" id="7719.ENSCINP00000015221"/>
<feature type="transmembrane region" description="Helical" evidence="3">
    <location>
        <begin position="46"/>
        <end position="62"/>
    </location>
</feature>
<accession>F6RYU3</accession>
<organism evidence="4 5">
    <name type="scientific">Ciona intestinalis</name>
    <name type="common">Transparent sea squirt</name>
    <name type="synonym">Ascidia intestinalis</name>
    <dbReference type="NCBI Taxonomy" id="7719"/>
    <lineage>
        <taxon>Eukaryota</taxon>
        <taxon>Metazoa</taxon>
        <taxon>Chordata</taxon>
        <taxon>Tunicata</taxon>
        <taxon>Ascidiacea</taxon>
        <taxon>Phlebobranchia</taxon>
        <taxon>Cionidae</taxon>
        <taxon>Ciona</taxon>
    </lineage>
</organism>
<evidence type="ECO:0000313" key="4">
    <source>
        <dbReference type="Ensembl" id="ENSCINP00000015221.3"/>
    </source>
</evidence>
<dbReference type="OMA" id="ITKMESY"/>
<name>F6RYU3_CIOIN</name>
<dbReference type="PROSITE" id="PS00061">
    <property type="entry name" value="ADH_SHORT"/>
    <property type="match status" value="1"/>
</dbReference>
<dbReference type="PANTHER" id="PTHR43313:SF36">
    <property type="entry name" value="D-BETA-HYDROXYBUTYRATE DEHYDROGENASE, MITOCHONDRIAL"/>
    <property type="match status" value="1"/>
</dbReference>
<dbReference type="InterPro" id="IPR002347">
    <property type="entry name" value="SDR_fam"/>
</dbReference>
<dbReference type="PANTHER" id="PTHR43313">
    <property type="entry name" value="SHORT-CHAIN DEHYDROGENASE/REDUCTASE FAMILY 9C"/>
    <property type="match status" value="1"/>
</dbReference>
<comment type="similarity">
    <text evidence="1">Belongs to the short-chain dehydrogenases/reductases (SDR) family.</text>
</comment>
<keyword evidence="3" id="KW-0812">Transmembrane</keyword>
<reference evidence="4" key="4">
    <citation type="submission" date="2025-09" db="UniProtKB">
        <authorList>
            <consortium name="Ensembl"/>
        </authorList>
    </citation>
    <scope>IDENTIFICATION</scope>
</reference>
<reference evidence="4" key="3">
    <citation type="submission" date="2025-08" db="UniProtKB">
        <authorList>
            <consortium name="Ensembl"/>
        </authorList>
    </citation>
    <scope>IDENTIFICATION</scope>
</reference>
<dbReference type="HOGENOM" id="CLU_010194_2_0_1"/>
<evidence type="ECO:0000313" key="5">
    <source>
        <dbReference type="Proteomes" id="UP000008144"/>
    </source>
</evidence>
<dbReference type="InterPro" id="IPR036291">
    <property type="entry name" value="NAD(P)-bd_dom_sf"/>
</dbReference>
<protein>
    <submittedName>
        <fullName evidence="4">Uncharacterized protein</fullName>
    </submittedName>
</protein>
<keyword evidence="5" id="KW-1185">Reference proteome</keyword>
<dbReference type="GO" id="GO:0008202">
    <property type="term" value="P:steroid metabolic process"/>
    <property type="evidence" value="ECO:0000318"/>
    <property type="project" value="GO_Central"/>
</dbReference>
<evidence type="ECO:0000256" key="2">
    <source>
        <dbReference type="ARBA" id="ARBA00023002"/>
    </source>
</evidence>
<dbReference type="GeneTree" id="ENSGT00940000165804"/>
<dbReference type="Ensembl" id="ENSCINT00000015221.3">
    <property type="protein sequence ID" value="ENSCINP00000015221.3"/>
    <property type="gene ID" value="ENSCING00000007409.3"/>
</dbReference>
<keyword evidence="2" id="KW-0560">Oxidoreductase</keyword>
<sequence length="352" mass="39223">MFTGELGRSVFGATVFTFVFALGVPWIGSTIFYILGLNYGCCTSTIAFFATCFLALLIFAVFPRGRLNPKDKAVLITGCDSGFGPLLAKQLHALGMHVFAGCLLKDKGGEGAKHLMKIQSSRFHVLQLDVTNDSEIKMAVQYIGMHIPPNQDGLWGIVNNAGASAFGEIEWSSIDLYKKVAEVNLWGVIRCTQACLPLIRRAKGRVVNMASGFGRMIAGSRSVYGITKWAVEGFSDCLRYEMRRWGVKVSIIEPGNYIAGTSIFTEDGVKKLGDSMWEKMPDNVKEDYGKKLFDLRVAEMQTYCSKGMDDLRPVLNAYEDALLSRIPLIRYQPMEAYWTIRSFVFTHFPSFI</sequence>
<dbReference type="Pfam" id="PF00106">
    <property type="entry name" value="adh_short"/>
    <property type="match status" value="1"/>
</dbReference>
<dbReference type="EMBL" id="EAAA01000249">
    <property type="status" value="NOT_ANNOTATED_CDS"/>
    <property type="molecule type" value="Genomic_DNA"/>
</dbReference>
<evidence type="ECO:0000256" key="3">
    <source>
        <dbReference type="SAM" id="Phobius"/>
    </source>
</evidence>
<evidence type="ECO:0000256" key="1">
    <source>
        <dbReference type="ARBA" id="ARBA00006484"/>
    </source>
</evidence>